<feature type="region of interest" description="Disordered" evidence="1">
    <location>
        <begin position="50"/>
        <end position="84"/>
    </location>
</feature>
<reference evidence="3" key="1">
    <citation type="submission" date="2017-02" db="UniProtKB">
        <authorList>
            <consortium name="WormBaseParasite"/>
        </authorList>
    </citation>
    <scope>IDENTIFICATION</scope>
</reference>
<proteinExistence type="predicted"/>
<evidence type="ECO:0000313" key="3">
    <source>
        <dbReference type="WBParaSite" id="ALUE_0000434101-mRNA-1"/>
    </source>
</evidence>
<keyword evidence="2" id="KW-1185">Reference proteome</keyword>
<sequence>MEEKKEVPPAVMGWFLPLNNHCRSLRSQRCDAQLSDFGFFEQQSRNFNLPNPHLRSTSRDTDVEEGSFGHVSVRSRGGGRTSGTVNREVVRRESIRNLKSHKEQLTGISSYLHPITAAGVSLTAEEGEKAEAIGGEEICCWRSS</sequence>
<evidence type="ECO:0000313" key="2">
    <source>
        <dbReference type="Proteomes" id="UP000036681"/>
    </source>
</evidence>
<dbReference type="WBParaSite" id="ALUE_0000434101-mRNA-1">
    <property type="protein sequence ID" value="ALUE_0000434101-mRNA-1"/>
    <property type="gene ID" value="ALUE_0000434101"/>
</dbReference>
<protein>
    <submittedName>
        <fullName evidence="3">BHLH domain-containing protein</fullName>
    </submittedName>
</protein>
<dbReference type="AlphaFoldDB" id="A0A0M3HQG5"/>
<evidence type="ECO:0000256" key="1">
    <source>
        <dbReference type="SAM" id="MobiDB-lite"/>
    </source>
</evidence>
<dbReference type="Proteomes" id="UP000036681">
    <property type="component" value="Unplaced"/>
</dbReference>
<accession>A0A0M3HQG5</accession>
<organism evidence="2 3">
    <name type="scientific">Ascaris lumbricoides</name>
    <name type="common">Giant roundworm</name>
    <dbReference type="NCBI Taxonomy" id="6252"/>
    <lineage>
        <taxon>Eukaryota</taxon>
        <taxon>Metazoa</taxon>
        <taxon>Ecdysozoa</taxon>
        <taxon>Nematoda</taxon>
        <taxon>Chromadorea</taxon>
        <taxon>Rhabditida</taxon>
        <taxon>Spirurina</taxon>
        <taxon>Ascaridomorpha</taxon>
        <taxon>Ascaridoidea</taxon>
        <taxon>Ascarididae</taxon>
        <taxon>Ascaris</taxon>
    </lineage>
</organism>
<name>A0A0M3HQG5_ASCLU</name>